<evidence type="ECO:0000313" key="3">
    <source>
        <dbReference type="Proteomes" id="UP000018458"/>
    </source>
</evidence>
<comment type="caution">
    <text evidence="2">The sequence shown here is derived from an EMBL/GenBank/DDBJ whole genome shotgun (WGS) entry which is preliminary data.</text>
</comment>
<keyword evidence="1" id="KW-0812">Transmembrane</keyword>
<gene>
    <name evidence="2" type="ORF">HMPREF9444_00421</name>
</gene>
<reference evidence="2 3" key="1">
    <citation type="submission" date="2011-01" db="EMBL/GenBank/DDBJ databases">
        <authorList>
            <person name="Weinstock G."/>
            <person name="Sodergren E."/>
            <person name="Clifton S."/>
            <person name="Fulton L."/>
            <person name="Fulton B."/>
            <person name="Courtney L."/>
            <person name="Fronick C."/>
            <person name="Harrison M."/>
            <person name="Strong C."/>
            <person name="Farmer C."/>
            <person name="Delahaunty K."/>
            <person name="Markovic C."/>
            <person name="Hall O."/>
            <person name="Minx P."/>
            <person name="Tomlinson C."/>
            <person name="Mitreva M."/>
            <person name="Hou S."/>
            <person name="Chen J."/>
            <person name="Wollam A."/>
            <person name="Pepin K.H."/>
            <person name="Johnson M."/>
            <person name="Bhonagiri V."/>
            <person name="Zhang X."/>
            <person name="Suruliraj S."/>
            <person name="Warren W."/>
            <person name="Chinwalla A."/>
            <person name="Mardis E.R."/>
            <person name="Wilson R.K."/>
        </authorList>
    </citation>
    <scope>NUCLEOTIDE SEQUENCE [LARGE SCALE GENOMIC DNA]</scope>
    <source>
        <strain evidence="3">DSM 22608 / JCM 16073 / KCTC 15190 / YIT 12066</strain>
    </source>
</reference>
<accession>E8LIA7</accession>
<keyword evidence="1" id="KW-0472">Membrane</keyword>
<protein>
    <submittedName>
        <fullName evidence="2">Uncharacterized protein</fullName>
    </submittedName>
</protein>
<dbReference type="STRING" id="762983.HMPREF9444_00421"/>
<dbReference type="HOGENOM" id="CLU_2902573_0_0_6"/>
<evidence type="ECO:0000313" key="2">
    <source>
        <dbReference type="EMBL" id="EFY07734.1"/>
    </source>
</evidence>
<proteinExistence type="predicted"/>
<dbReference type="Proteomes" id="UP000018458">
    <property type="component" value="Unassembled WGS sequence"/>
</dbReference>
<organism evidence="2 3">
    <name type="scientific">Succinatimonas hippei (strain DSM 22608 / JCM 16073 / KCTC 15190 / YIT 12066)</name>
    <dbReference type="NCBI Taxonomy" id="762983"/>
    <lineage>
        <taxon>Bacteria</taxon>
        <taxon>Pseudomonadati</taxon>
        <taxon>Pseudomonadota</taxon>
        <taxon>Gammaproteobacteria</taxon>
        <taxon>Aeromonadales</taxon>
        <taxon>Succinivibrionaceae</taxon>
        <taxon>Succinatimonas</taxon>
    </lineage>
</organism>
<dbReference type="AlphaFoldDB" id="E8LIA7"/>
<name>E8LIA7_SUCHY</name>
<evidence type="ECO:0000256" key="1">
    <source>
        <dbReference type="SAM" id="Phobius"/>
    </source>
</evidence>
<sequence length="62" mass="7019">MSLVETTYTVPVLPAVWLQALNIRLAAKRLKSQIIFFILLLNADGAYCMLQSTRLKLKVKIV</sequence>
<dbReference type="EMBL" id="AEVO01000018">
    <property type="protein sequence ID" value="EFY07734.1"/>
    <property type="molecule type" value="Genomic_DNA"/>
</dbReference>
<keyword evidence="1" id="KW-1133">Transmembrane helix</keyword>
<keyword evidence="3" id="KW-1185">Reference proteome</keyword>
<feature type="transmembrane region" description="Helical" evidence="1">
    <location>
        <begin position="34"/>
        <end position="50"/>
    </location>
</feature>